<protein>
    <submittedName>
        <fullName evidence="3">Uncharacterized protein</fullName>
    </submittedName>
</protein>
<dbReference type="PANTHER" id="PTHR11875">
    <property type="entry name" value="TESTIS-SPECIFIC Y-ENCODED PROTEIN"/>
    <property type="match status" value="1"/>
</dbReference>
<dbReference type="GO" id="GO:0006334">
    <property type="term" value="P:nucleosome assembly"/>
    <property type="evidence" value="ECO:0007669"/>
    <property type="project" value="InterPro"/>
</dbReference>
<comment type="similarity">
    <text evidence="1 2">Belongs to the nucleosome assembly protein (NAP) family.</text>
</comment>
<dbReference type="GeneTree" id="ENSGT00940000162417"/>
<dbReference type="Proteomes" id="UP000694564">
    <property type="component" value="Chromosome Y"/>
</dbReference>
<dbReference type="InterPro" id="IPR037231">
    <property type="entry name" value="NAP-like_sf"/>
</dbReference>
<reference evidence="3" key="1">
    <citation type="submission" date="2025-05" db="UniProtKB">
        <authorList>
            <consortium name="Ensembl"/>
        </authorList>
    </citation>
    <scope>IDENTIFICATION</scope>
</reference>
<dbReference type="Ensembl" id="ENSSVLT00005015779.1">
    <property type="protein sequence ID" value="ENSSVLP00005014267.1"/>
    <property type="gene ID" value="ENSSVLG00005011317.1"/>
</dbReference>
<dbReference type="Gene3D" id="3.30.1120.90">
    <property type="entry name" value="Nucleosome assembly protein"/>
    <property type="match status" value="1"/>
</dbReference>
<sequence>ASQAAYATDACACALRTSRTGLGPKAQQLCFLETDFVNARASRACARLKKKVETRCKSHLDRRRAVIQRIPGFWAQVVSLAVFPQISVIISRLDEDLLSYLGTLEVEELKYPRSLYRMTFSFRENPYFQNEVVLKEYQLNITGFEASSSTALQWVMEGEAPVPSLLQDPSRLTFFKWLSGHRCADSNRIAEIIIEDLWANPLDYYPGEGSTRAADAGLER</sequence>
<dbReference type="AlphaFoldDB" id="A0A8D2CSP3"/>
<evidence type="ECO:0000256" key="1">
    <source>
        <dbReference type="ARBA" id="ARBA00009947"/>
    </source>
</evidence>
<dbReference type="GO" id="GO:0005634">
    <property type="term" value="C:nucleus"/>
    <property type="evidence" value="ECO:0007669"/>
    <property type="project" value="InterPro"/>
</dbReference>
<keyword evidence="4" id="KW-1185">Reference proteome</keyword>
<organism evidence="3 4">
    <name type="scientific">Sciurus vulgaris</name>
    <name type="common">Eurasian red squirrel</name>
    <dbReference type="NCBI Taxonomy" id="55149"/>
    <lineage>
        <taxon>Eukaryota</taxon>
        <taxon>Metazoa</taxon>
        <taxon>Chordata</taxon>
        <taxon>Craniata</taxon>
        <taxon>Vertebrata</taxon>
        <taxon>Euteleostomi</taxon>
        <taxon>Mammalia</taxon>
        <taxon>Eutheria</taxon>
        <taxon>Euarchontoglires</taxon>
        <taxon>Glires</taxon>
        <taxon>Rodentia</taxon>
        <taxon>Sciuromorpha</taxon>
        <taxon>Sciuridae</taxon>
        <taxon>Sciurinae</taxon>
        <taxon>Sciurini</taxon>
        <taxon>Sciurus</taxon>
    </lineage>
</organism>
<dbReference type="Ensembl" id="ENSSVLT00005015893.1">
    <property type="protein sequence ID" value="ENSSVLP00005014361.1"/>
    <property type="gene ID" value="ENSSVLG00005011392.1"/>
</dbReference>
<dbReference type="Pfam" id="PF00956">
    <property type="entry name" value="NAP"/>
    <property type="match status" value="1"/>
</dbReference>
<evidence type="ECO:0000313" key="3">
    <source>
        <dbReference type="Ensembl" id="ENSSVLP00005014267.1"/>
    </source>
</evidence>
<evidence type="ECO:0000256" key="2">
    <source>
        <dbReference type="RuleBase" id="RU003876"/>
    </source>
</evidence>
<evidence type="ECO:0000313" key="4">
    <source>
        <dbReference type="Proteomes" id="UP000694564"/>
    </source>
</evidence>
<dbReference type="SUPFAM" id="SSF143113">
    <property type="entry name" value="NAP-like"/>
    <property type="match status" value="1"/>
</dbReference>
<proteinExistence type="inferred from homology"/>
<accession>A0A8D2CSP3</accession>
<name>A0A8D2CSP3_SCIVU</name>
<dbReference type="InterPro" id="IPR002164">
    <property type="entry name" value="NAP_family"/>
</dbReference>